<keyword evidence="8 11" id="KW-1133">Transmembrane helix</keyword>
<reference evidence="15 16" key="1">
    <citation type="submission" date="2016-11" db="EMBL/GenBank/DDBJ databases">
        <authorList>
            <person name="Jaros S."/>
            <person name="Januszkiewicz K."/>
            <person name="Wedrychowicz H."/>
        </authorList>
    </citation>
    <scope>NUCLEOTIDE SEQUENCE [LARGE SCALE GENOMIC DNA]</scope>
    <source>
        <strain evidence="15 16">KHT3</strain>
    </source>
</reference>
<dbReference type="NCBIfam" id="TIGR03796">
    <property type="entry name" value="NHLM_micro_ABC1"/>
    <property type="match status" value="1"/>
</dbReference>
<accession>A0A1M6SVK5</accession>
<dbReference type="InterPro" id="IPR036640">
    <property type="entry name" value="ABC1_TM_sf"/>
</dbReference>
<dbReference type="InterPro" id="IPR039421">
    <property type="entry name" value="Type_1_exporter"/>
</dbReference>
<dbReference type="GO" id="GO:0008233">
    <property type="term" value="F:peptidase activity"/>
    <property type="evidence" value="ECO:0007669"/>
    <property type="project" value="InterPro"/>
</dbReference>
<evidence type="ECO:0000256" key="7">
    <source>
        <dbReference type="ARBA" id="ARBA00022927"/>
    </source>
</evidence>
<keyword evidence="10" id="KW-0080">Bacteriocin transport</keyword>
<dbReference type="InterPro" id="IPR027417">
    <property type="entry name" value="P-loop_NTPase"/>
</dbReference>
<keyword evidence="5" id="KW-0547">Nucleotide-binding</keyword>
<evidence type="ECO:0000256" key="10">
    <source>
        <dbReference type="ARBA" id="ARBA00043264"/>
    </source>
</evidence>
<proteinExistence type="predicted"/>
<comment type="subcellular location">
    <subcellularLocation>
        <location evidence="1">Cell membrane</location>
        <topology evidence="1">Multi-pass membrane protein</topology>
    </subcellularLocation>
</comment>
<keyword evidence="4 11" id="KW-0812">Transmembrane</keyword>
<evidence type="ECO:0000256" key="8">
    <source>
        <dbReference type="ARBA" id="ARBA00022989"/>
    </source>
</evidence>
<dbReference type="GO" id="GO:0034040">
    <property type="term" value="F:ATPase-coupled lipid transmembrane transporter activity"/>
    <property type="evidence" value="ECO:0007669"/>
    <property type="project" value="TreeGrafter"/>
</dbReference>
<dbReference type="AlphaFoldDB" id="A0A1M6SVK5"/>
<keyword evidence="3" id="KW-1003">Cell membrane</keyword>
<feature type="transmembrane region" description="Helical" evidence="11">
    <location>
        <begin position="387"/>
        <end position="410"/>
    </location>
</feature>
<evidence type="ECO:0000256" key="1">
    <source>
        <dbReference type="ARBA" id="ARBA00004651"/>
    </source>
</evidence>
<dbReference type="Gene3D" id="3.90.70.10">
    <property type="entry name" value="Cysteine proteinases"/>
    <property type="match status" value="1"/>
</dbReference>
<dbReference type="InterPro" id="IPR017871">
    <property type="entry name" value="ABC_transporter-like_CS"/>
</dbReference>
<keyword evidence="6 15" id="KW-0067">ATP-binding</keyword>
<dbReference type="Pfam" id="PF03412">
    <property type="entry name" value="Peptidase_C39"/>
    <property type="match status" value="1"/>
</dbReference>
<dbReference type="Gene3D" id="3.40.50.300">
    <property type="entry name" value="P-loop containing nucleotide triphosphate hydrolases"/>
    <property type="match status" value="1"/>
</dbReference>
<dbReference type="SUPFAM" id="SSF90123">
    <property type="entry name" value="ABC transporter transmembrane region"/>
    <property type="match status" value="1"/>
</dbReference>
<feature type="domain" description="ABC transmembrane type-1" evidence="13">
    <location>
        <begin position="164"/>
        <end position="445"/>
    </location>
</feature>
<organism evidence="15 16">
    <name type="scientific">Xylanibacter ruminicola</name>
    <name type="common">Prevotella ruminicola</name>
    <dbReference type="NCBI Taxonomy" id="839"/>
    <lineage>
        <taxon>Bacteria</taxon>
        <taxon>Pseudomonadati</taxon>
        <taxon>Bacteroidota</taxon>
        <taxon>Bacteroidia</taxon>
        <taxon>Bacteroidales</taxon>
        <taxon>Prevotellaceae</taxon>
        <taxon>Xylanibacter</taxon>
    </lineage>
</organism>
<evidence type="ECO:0000256" key="3">
    <source>
        <dbReference type="ARBA" id="ARBA00022475"/>
    </source>
</evidence>
<dbReference type="SMART" id="SM00382">
    <property type="entry name" value="AAA"/>
    <property type="match status" value="1"/>
</dbReference>
<dbReference type="PANTHER" id="PTHR24221">
    <property type="entry name" value="ATP-BINDING CASSETTE SUB-FAMILY B"/>
    <property type="match status" value="1"/>
</dbReference>
<feature type="transmembrane region" description="Helical" evidence="11">
    <location>
        <begin position="273"/>
        <end position="295"/>
    </location>
</feature>
<dbReference type="Gene3D" id="1.20.1560.10">
    <property type="entry name" value="ABC transporter type 1, transmembrane domain"/>
    <property type="match status" value="1"/>
</dbReference>
<dbReference type="GO" id="GO:0140359">
    <property type="term" value="F:ABC-type transporter activity"/>
    <property type="evidence" value="ECO:0007669"/>
    <property type="project" value="InterPro"/>
</dbReference>
<dbReference type="GO" id="GO:0043213">
    <property type="term" value="P:bacteriocin transport"/>
    <property type="evidence" value="ECO:0007669"/>
    <property type="project" value="UniProtKB-KW"/>
</dbReference>
<feature type="domain" description="ABC transporter" evidence="12">
    <location>
        <begin position="479"/>
        <end position="712"/>
    </location>
</feature>
<dbReference type="GO" id="GO:0005524">
    <property type="term" value="F:ATP binding"/>
    <property type="evidence" value="ECO:0007669"/>
    <property type="project" value="UniProtKB-KW"/>
</dbReference>
<protein>
    <submittedName>
        <fullName evidence="15">NHLM bacteriocin system ABC transporter, peptidase/ATP-binding protein</fullName>
    </submittedName>
</protein>
<feature type="transmembrane region" description="Helical" evidence="11">
    <location>
        <begin position="301"/>
        <end position="321"/>
    </location>
</feature>
<dbReference type="OrthoDB" id="9760358at2"/>
<dbReference type="GO" id="GO:0016887">
    <property type="term" value="F:ATP hydrolysis activity"/>
    <property type="evidence" value="ECO:0007669"/>
    <property type="project" value="InterPro"/>
</dbReference>
<dbReference type="Proteomes" id="UP000184130">
    <property type="component" value="Unassembled WGS sequence"/>
</dbReference>
<dbReference type="PROSITE" id="PS50990">
    <property type="entry name" value="PEPTIDASE_C39"/>
    <property type="match status" value="1"/>
</dbReference>
<evidence type="ECO:0000259" key="12">
    <source>
        <dbReference type="PROSITE" id="PS50893"/>
    </source>
</evidence>
<keyword evidence="9 11" id="KW-0472">Membrane</keyword>
<dbReference type="InterPro" id="IPR011527">
    <property type="entry name" value="ABC1_TM_dom"/>
</dbReference>
<dbReference type="Pfam" id="PF00005">
    <property type="entry name" value="ABC_tran"/>
    <property type="match status" value="1"/>
</dbReference>
<evidence type="ECO:0000256" key="4">
    <source>
        <dbReference type="ARBA" id="ARBA00022692"/>
    </source>
</evidence>
<dbReference type="FunFam" id="3.40.50.300:FF:000299">
    <property type="entry name" value="ABC transporter ATP-binding protein/permease"/>
    <property type="match status" value="1"/>
</dbReference>
<keyword evidence="2" id="KW-0813">Transport</keyword>
<name>A0A1M6SVK5_XYLRU</name>
<evidence type="ECO:0000256" key="6">
    <source>
        <dbReference type="ARBA" id="ARBA00022840"/>
    </source>
</evidence>
<dbReference type="EMBL" id="FRBD01000004">
    <property type="protein sequence ID" value="SHK48618.1"/>
    <property type="molecule type" value="Genomic_DNA"/>
</dbReference>
<evidence type="ECO:0000256" key="9">
    <source>
        <dbReference type="ARBA" id="ARBA00023136"/>
    </source>
</evidence>
<dbReference type="RefSeq" id="WP_073205647.1">
    <property type="nucleotide sequence ID" value="NZ_FRBD01000004.1"/>
</dbReference>
<evidence type="ECO:0000313" key="15">
    <source>
        <dbReference type="EMBL" id="SHK48618.1"/>
    </source>
</evidence>
<dbReference type="PROSITE" id="PS50893">
    <property type="entry name" value="ABC_TRANSPORTER_2"/>
    <property type="match status" value="1"/>
</dbReference>
<feature type="domain" description="Peptidase C39" evidence="14">
    <location>
        <begin position="14"/>
        <end position="133"/>
    </location>
</feature>
<dbReference type="InterPro" id="IPR005074">
    <property type="entry name" value="Peptidase_C39"/>
</dbReference>
<evidence type="ECO:0000256" key="11">
    <source>
        <dbReference type="SAM" id="Phobius"/>
    </source>
</evidence>
<sequence>MSRNKVAKVPQVMQMEAVECGAASLTMILAHFGKWLPLEQVRAACGVSRDGSSAKSILRAARNYGLNAKGFRMSPEALDGKQPAIIHWNFEHFVVFRGFDRKGRACINDPGVGPVKWPMEEFRKHFTGVCLTFEPSENFEKGGEHTSILSYIRRNLMGAGEAFWLSFTFALMAAFVALLTPLFTRIFLDEILSGKNADWASWFFTGMATLAIYQFIVVLLQSRYVKRVAGALALKGNREYLHHLLRLPMSFFAMRNVGDLQQRMHLNEKITHSLVEVLAPQIINVGLLVLYLFLMFSYSCWLTIIGIVAAMVNLGLVQYFSTKRINLVRSMEQSEGRYFSATISCIDNMESIKAAGAETGFFKYWSGLWAHKFNVNGNADKEQTKMALLPVLATGLVNMAVLVLGAYFILQGELTVGMLMAFQGFMGSFLEPVNAIVNASQTIVEMRSQMERVEDVMKYPEDHRDHKGEVMKGKLTGLLELKNVTFGYSPLQPPLIEDFNLKIEPGHSVAFVGTSGCGKSTLAKLISGLYKPWSGEILFDGRPIESISSEELTNSVAVIDQNVVLFDDTVAQNIRMWDTSIEEFAIMMACNDAQIRADIVTRPEGFATKIVKGGQNFSGGQRQRMEIATALAKEPAVLIMDEATSALDPKTEDEVMKRIRGMGPTQIIVAHRLSTIRDCDEIIVMDQGKILQRGRHEELINVEGFYRDLMRSE</sequence>
<dbReference type="PANTHER" id="PTHR24221:SF654">
    <property type="entry name" value="ATP-BINDING CASSETTE SUB-FAMILY B MEMBER 6"/>
    <property type="match status" value="1"/>
</dbReference>
<evidence type="ECO:0000256" key="2">
    <source>
        <dbReference type="ARBA" id="ARBA00022448"/>
    </source>
</evidence>
<dbReference type="GO" id="GO:0015031">
    <property type="term" value="P:protein transport"/>
    <property type="evidence" value="ECO:0007669"/>
    <property type="project" value="UniProtKB-KW"/>
</dbReference>
<dbReference type="PROSITE" id="PS50929">
    <property type="entry name" value="ABC_TM1F"/>
    <property type="match status" value="1"/>
</dbReference>
<dbReference type="InterPro" id="IPR003439">
    <property type="entry name" value="ABC_transporter-like_ATP-bd"/>
</dbReference>
<dbReference type="Pfam" id="PF00664">
    <property type="entry name" value="ABC_membrane"/>
    <property type="match status" value="1"/>
</dbReference>
<keyword evidence="7" id="KW-0653">Protein transport</keyword>
<evidence type="ECO:0000313" key="16">
    <source>
        <dbReference type="Proteomes" id="UP000184130"/>
    </source>
</evidence>
<dbReference type="InterPro" id="IPR022514">
    <property type="entry name" value="NHPM_micro_ABC1"/>
</dbReference>
<feature type="transmembrane region" description="Helical" evidence="11">
    <location>
        <begin position="199"/>
        <end position="220"/>
    </location>
</feature>
<evidence type="ECO:0000259" key="13">
    <source>
        <dbReference type="PROSITE" id="PS50929"/>
    </source>
</evidence>
<feature type="transmembrane region" description="Helical" evidence="11">
    <location>
        <begin position="162"/>
        <end position="187"/>
    </location>
</feature>
<dbReference type="GO" id="GO:0006508">
    <property type="term" value="P:proteolysis"/>
    <property type="evidence" value="ECO:0007669"/>
    <property type="project" value="InterPro"/>
</dbReference>
<dbReference type="InterPro" id="IPR003593">
    <property type="entry name" value="AAA+_ATPase"/>
</dbReference>
<evidence type="ECO:0000259" key="14">
    <source>
        <dbReference type="PROSITE" id="PS50990"/>
    </source>
</evidence>
<gene>
    <name evidence="15" type="ORF">SAMN05216463_10459</name>
</gene>
<dbReference type="PROSITE" id="PS00211">
    <property type="entry name" value="ABC_TRANSPORTER_1"/>
    <property type="match status" value="1"/>
</dbReference>
<dbReference type="GO" id="GO:0005886">
    <property type="term" value="C:plasma membrane"/>
    <property type="evidence" value="ECO:0007669"/>
    <property type="project" value="UniProtKB-SubCell"/>
</dbReference>
<evidence type="ECO:0000256" key="5">
    <source>
        <dbReference type="ARBA" id="ARBA00022741"/>
    </source>
</evidence>
<dbReference type="SUPFAM" id="SSF52540">
    <property type="entry name" value="P-loop containing nucleoside triphosphate hydrolases"/>
    <property type="match status" value="1"/>
</dbReference>